<dbReference type="InterPro" id="IPR017946">
    <property type="entry name" value="PLC-like_Pdiesterase_TIM-brl"/>
</dbReference>
<dbReference type="PANTHER" id="PTHR31571">
    <property type="entry name" value="ALTERED INHERITANCE OF MITOCHONDRIA PROTEIN 6"/>
    <property type="match status" value="1"/>
</dbReference>
<sequence>MQPARNCPKHLKLLASLALILFSLKVYSQNITLQNAFAHNDYWHKRPLFDALENGYSNIEADIYLRNNRLIVAHLLPIFRKNKNLEDLYLKPLYDCITGVSNKAVCPLQPVTLMIDIKSDAESTYLALEQLLKKYKSILSGYENGVYIQRQLTIVITGHKPLQLMMAQKERLAFIDQDLLKVKTDTLAASVYQTASCRYSRLLNWNGIGEITPSERHHLKTFVYAAHRQGKKVRLWASPEDPVVWQELLDCGVDLINTDRIVELKDFLIRKLNLAKHPVNEALTFNPLTQNY</sequence>
<feature type="signal peptide" evidence="2">
    <location>
        <begin position="1"/>
        <end position="28"/>
    </location>
</feature>
<accession>A0A9X1X5V2</accession>
<proteinExistence type="predicted"/>
<name>A0A9X1X5V2_9SPHI</name>
<protein>
    <recommendedName>
        <fullName evidence="1">Altered inheritance of mitochondria protein 6</fullName>
    </recommendedName>
</protein>
<dbReference type="EMBL" id="JALJEJ010000010">
    <property type="protein sequence ID" value="MCJ8211493.1"/>
    <property type="molecule type" value="Genomic_DNA"/>
</dbReference>
<dbReference type="RefSeq" id="WP_245132158.1">
    <property type="nucleotide sequence ID" value="NZ_JALJEJ010000010.1"/>
</dbReference>
<dbReference type="Proteomes" id="UP001139450">
    <property type="component" value="Unassembled WGS sequence"/>
</dbReference>
<evidence type="ECO:0000256" key="2">
    <source>
        <dbReference type="SAM" id="SignalP"/>
    </source>
</evidence>
<feature type="chain" id="PRO_5040867132" description="Altered inheritance of mitochondria protein 6" evidence="2">
    <location>
        <begin position="29"/>
        <end position="292"/>
    </location>
</feature>
<keyword evidence="2" id="KW-0732">Signal</keyword>
<organism evidence="3 4">
    <name type="scientific">Mucilaginibacter straminoryzae</name>
    <dbReference type="NCBI Taxonomy" id="2932774"/>
    <lineage>
        <taxon>Bacteria</taxon>
        <taxon>Pseudomonadati</taxon>
        <taxon>Bacteroidota</taxon>
        <taxon>Sphingobacteriia</taxon>
        <taxon>Sphingobacteriales</taxon>
        <taxon>Sphingobacteriaceae</taxon>
        <taxon>Mucilaginibacter</taxon>
    </lineage>
</organism>
<dbReference type="CDD" id="cd08577">
    <property type="entry name" value="PI-PLCc_GDPD_SF_unchar3"/>
    <property type="match status" value="1"/>
</dbReference>
<dbReference type="GO" id="GO:0008081">
    <property type="term" value="F:phosphoric diester hydrolase activity"/>
    <property type="evidence" value="ECO:0007669"/>
    <property type="project" value="InterPro"/>
</dbReference>
<dbReference type="InterPro" id="IPR039559">
    <property type="entry name" value="AIM6_PI-PLC-like_dom"/>
</dbReference>
<comment type="caution">
    <text evidence="3">The sequence shown here is derived from an EMBL/GenBank/DDBJ whole genome shotgun (WGS) entry which is preliminary data.</text>
</comment>
<dbReference type="Gene3D" id="3.20.20.190">
    <property type="entry name" value="Phosphatidylinositol (PI) phosphodiesterase"/>
    <property type="match status" value="1"/>
</dbReference>
<dbReference type="SUPFAM" id="SSF51695">
    <property type="entry name" value="PLC-like phosphodiesterases"/>
    <property type="match status" value="1"/>
</dbReference>
<dbReference type="GO" id="GO:0006629">
    <property type="term" value="P:lipid metabolic process"/>
    <property type="evidence" value="ECO:0007669"/>
    <property type="project" value="InterPro"/>
</dbReference>
<keyword evidence="4" id="KW-1185">Reference proteome</keyword>
<evidence type="ECO:0000313" key="4">
    <source>
        <dbReference type="Proteomes" id="UP001139450"/>
    </source>
</evidence>
<reference evidence="3" key="1">
    <citation type="submission" date="2022-04" db="EMBL/GenBank/DDBJ databases">
        <title>Mucilaginibacter sp. RS28 isolated from freshwater.</title>
        <authorList>
            <person name="Ko S.-R."/>
        </authorList>
    </citation>
    <scope>NUCLEOTIDE SEQUENCE</scope>
    <source>
        <strain evidence="3">RS28</strain>
    </source>
</reference>
<gene>
    <name evidence="3" type="ORF">MUY27_17370</name>
</gene>
<evidence type="ECO:0000313" key="3">
    <source>
        <dbReference type="EMBL" id="MCJ8211493.1"/>
    </source>
</evidence>
<dbReference type="InterPro" id="IPR051236">
    <property type="entry name" value="HAT_RTT109-like"/>
</dbReference>
<dbReference type="PANTHER" id="PTHR31571:SF1">
    <property type="entry name" value="ALTERED INHERITANCE OF MITOCHONDRIA PROTEIN 6"/>
    <property type="match status" value="1"/>
</dbReference>
<evidence type="ECO:0000256" key="1">
    <source>
        <dbReference type="ARBA" id="ARBA00014286"/>
    </source>
</evidence>
<dbReference type="AlphaFoldDB" id="A0A9X1X5V2"/>